<feature type="region of interest" description="Disordered" evidence="1">
    <location>
        <begin position="30"/>
        <end position="108"/>
    </location>
</feature>
<evidence type="ECO:0000313" key="3">
    <source>
        <dbReference type="Proteomes" id="UP001164459"/>
    </source>
</evidence>
<dbReference type="Proteomes" id="UP001164459">
    <property type="component" value="Chromosome"/>
</dbReference>
<evidence type="ECO:0000313" key="2">
    <source>
        <dbReference type="EMBL" id="WAS95548.1"/>
    </source>
</evidence>
<evidence type="ECO:0000256" key="1">
    <source>
        <dbReference type="SAM" id="MobiDB-lite"/>
    </source>
</evidence>
<feature type="compositionally biased region" description="Low complexity" evidence="1">
    <location>
        <begin position="34"/>
        <end position="56"/>
    </location>
</feature>
<accession>A0ABY7H8E9</accession>
<feature type="compositionally biased region" description="Polar residues" evidence="1">
    <location>
        <begin position="64"/>
        <end position="73"/>
    </location>
</feature>
<dbReference type="RefSeq" id="WP_269037889.1">
    <property type="nucleotide sequence ID" value="NZ_CP114040.1"/>
</dbReference>
<name>A0ABY7H8E9_9BACT</name>
<dbReference type="EMBL" id="CP114040">
    <property type="protein sequence ID" value="WAS95548.1"/>
    <property type="molecule type" value="Genomic_DNA"/>
</dbReference>
<reference evidence="2" key="1">
    <citation type="submission" date="2022-11" db="EMBL/GenBank/DDBJ databases">
        <title>Minimal conservation of predation-associated metabolite biosynthetic gene clusters underscores biosynthetic potential of Myxococcota including descriptions for ten novel species: Archangium lansinium sp. nov., Myxococcus landrumus sp. nov., Nannocystis bai.</title>
        <authorList>
            <person name="Ahearne A."/>
            <person name="Stevens C."/>
            <person name="Dowd S."/>
        </authorList>
    </citation>
    <scope>NUCLEOTIDE SEQUENCE</scope>
    <source>
        <strain evidence="2">Fl3</strain>
    </source>
</reference>
<feature type="compositionally biased region" description="Low complexity" evidence="1">
    <location>
        <begin position="74"/>
        <end position="85"/>
    </location>
</feature>
<organism evidence="2 3">
    <name type="scientific">Nannocystis punicea</name>
    <dbReference type="NCBI Taxonomy" id="2995304"/>
    <lineage>
        <taxon>Bacteria</taxon>
        <taxon>Pseudomonadati</taxon>
        <taxon>Myxococcota</taxon>
        <taxon>Polyangia</taxon>
        <taxon>Nannocystales</taxon>
        <taxon>Nannocystaceae</taxon>
        <taxon>Nannocystis</taxon>
    </lineage>
</organism>
<keyword evidence="3" id="KW-1185">Reference proteome</keyword>
<protein>
    <submittedName>
        <fullName evidence="2">Uncharacterized protein</fullName>
    </submittedName>
</protein>
<proteinExistence type="predicted"/>
<sequence>MLDLLRLRPLALVPCLLLLPACPGKEGLLTDFDPSTTGETPETSTGGASSTSNSASTGGGVTTFDPSTETASPGETEGTAGTDTTFDPEDPPPQTVTSFTGGEETTGPEFPANLCADLGCGPDQLCVNPGPWCDYRLDPPDFVDVPPYCADFPAHCEMGMGLDFDLCLGEEFCTLGELPIYADEHHVYCGGAADCI</sequence>
<gene>
    <name evidence="2" type="ORF">O0S08_05245</name>
</gene>